<dbReference type="EnsemblPlants" id="Zm00001eb274220_T001">
    <property type="protein sequence ID" value="Zm00001eb274220_P001"/>
    <property type="gene ID" value="Zm00001eb274220"/>
</dbReference>
<keyword evidence="2" id="KW-1185">Reference proteome</keyword>
<sequence>MRTTYEASGERWANIHGITSAASVVDGGGRLSLTQHHASHPRRRRSCRPAHHIPQLFSVCGQGEEEITFFTMNTRAAVKIVALRLQLENKDREVERLKDLCLR</sequence>
<proteinExistence type="predicted"/>
<organism evidence="1 2">
    <name type="scientific">Zea mays</name>
    <name type="common">Maize</name>
    <dbReference type="NCBI Taxonomy" id="4577"/>
    <lineage>
        <taxon>Eukaryota</taxon>
        <taxon>Viridiplantae</taxon>
        <taxon>Streptophyta</taxon>
        <taxon>Embryophyta</taxon>
        <taxon>Tracheophyta</taxon>
        <taxon>Spermatophyta</taxon>
        <taxon>Magnoliopsida</taxon>
        <taxon>Liliopsida</taxon>
        <taxon>Poales</taxon>
        <taxon>Poaceae</taxon>
        <taxon>PACMAD clade</taxon>
        <taxon>Panicoideae</taxon>
        <taxon>Andropogonodae</taxon>
        <taxon>Andropogoneae</taxon>
        <taxon>Tripsacinae</taxon>
        <taxon>Zea</taxon>
    </lineage>
</organism>
<accession>A0A804PXG3</accession>
<reference evidence="2" key="1">
    <citation type="journal article" date="2009" name="Science">
        <title>The B73 maize genome: complexity, diversity, and dynamics.</title>
        <authorList>
            <person name="Schnable P.S."/>
            <person name="Ware D."/>
            <person name="Fulton R.S."/>
            <person name="Stein J.C."/>
            <person name="Wei F."/>
            <person name="Pasternak S."/>
            <person name="Liang C."/>
            <person name="Zhang J."/>
            <person name="Fulton L."/>
            <person name="Graves T.A."/>
            <person name="Minx P."/>
            <person name="Reily A.D."/>
            <person name="Courtney L."/>
            <person name="Kruchowski S.S."/>
            <person name="Tomlinson C."/>
            <person name="Strong C."/>
            <person name="Delehaunty K."/>
            <person name="Fronick C."/>
            <person name="Courtney B."/>
            <person name="Rock S.M."/>
            <person name="Belter E."/>
            <person name="Du F."/>
            <person name="Kim K."/>
            <person name="Abbott R.M."/>
            <person name="Cotton M."/>
            <person name="Levy A."/>
            <person name="Marchetto P."/>
            <person name="Ochoa K."/>
            <person name="Jackson S.M."/>
            <person name="Gillam B."/>
            <person name="Chen W."/>
            <person name="Yan L."/>
            <person name="Higginbotham J."/>
            <person name="Cardenas M."/>
            <person name="Waligorski J."/>
            <person name="Applebaum E."/>
            <person name="Phelps L."/>
            <person name="Falcone J."/>
            <person name="Kanchi K."/>
            <person name="Thane T."/>
            <person name="Scimone A."/>
            <person name="Thane N."/>
            <person name="Henke J."/>
            <person name="Wang T."/>
            <person name="Ruppert J."/>
            <person name="Shah N."/>
            <person name="Rotter K."/>
            <person name="Hodges J."/>
            <person name="Ingenthron E."/>
            <person name="Cordes M."/>
            <person name="Kohlberg S."/>
            <person name="Sgro J."/>
            <person name="Delgado B."/>
            <person name="Mead K."/>
            <person name="Chinwalla A."/>
            <person name="Leonard S."/>
            <person name="Crouse K."/>
            <person name="Collura K."/>
            <person name="Kudrna D."/>
            <person name="Currie J."/>
            <person name="He R."/>
            <person name="Angelova A."/>
            <person name="Rajasekar S."/>
            <person name="Mueller T."/>
            <person name="Lomeli R."/>
            <person name="Scara G."/>
            <person name="Ko A."/>
            <person name="Delaney K."/>
            <person name="Wissotski M."/>
            <person name="Lopez G."/>
            <person name="Campos D."/>
            <person name="Braidotti M."/>
            <person name="Ashley E."/>
            <person name="Golser W."/>
            <person name="Kim H."/>
            <person name="Lee S."/>
            <person name="Lin J."/>
            <person name="Dujmic Z."/>
            <person name="Kim W."/>
            <person name="Talag J."/>
            <person name="Zuccolo A."/>
            <person name="Fan C."/>
            <person name="Sebastian A."/>
            <person name="Kramer M."/>
            <person name="Spiegel L."/>
            <person name="Nascimento L."/>
            <person name="Zutavern T."/>
            <person name="Miller B."/>
            <person name="Ambroise C."/>
            <person name="Muller S."/>
            <person name="Spooner W."/>
            <person name="Narechania A."/>
            <person name="Ren L."/>
            <person name="Wei S."/>
            <person name="Kumari S."/>
            <person name="Faga B."/>
            <person name="Levy M.J."/>
            <person name="McMahan L."/>
            <person name="Van Buren P."/>
            <person name="Vaughn M.W."/>
            <person name="Ying K."/>
            <person name="Yeh C.-T."/>
            <person name="Emrich S.J."/>
            <person name="Jia Y."/>
            <person name="Kalyanaraman A."/>
            <person name="Hsia A.-P."/>
            <person name="Barbazuk W.B."/>
            <person name="Baucom R.S."/>
            <person name="Brutnell T.P."/>
            <person name="Carpita N.C."/>
            <person name="Chaparro C."/>
            <person name="Chia J.-M."/>
            <person name="Deragon J.-M."/>
            <person name="Estill J.C."/>
            <person name="Fu Y."/>
            <person name="Jeddeloh J.A."/>
            <person name="Han Y."/>
            <person name="Lee H."/>
            <person name="Li P."/>
            <person name="Lisch D.R."/>
            <person name="Liu S."/>
            <person name="Liu Z."/>
            <person name="Nagel D.H."/>
            <person name="McCann M.C."/>
            <person name="SanMiguel P."/>
            <person name="Myers A.M."/>
            <person name="Nettleton D."/>
            <person name="Nguyen J."/>
            <person name="Penning B.W."/>
            <person name="Ponnala L."/>
            <person name="Schneider K.L."/>
            <person name="Schwartz D.C."/>
            <person name="Sharma A."/>
            <person name="Soderlund C."/>
            <person name="Springer N.M."/>
            <person name="Sun Q."/>
            <person name="Wang H."/>
            <person name="Waterman M."/>
            <person name="Westerman R."/>
            <person name="Wolfgruber T.K."/>
            <person name="Yang L."/>
            <person name="Yu Y."/>
            <person name="Zhang L."/>
            <person name="Zhou S."/>
            <person name="Zhu Q."/>
            <person name="Bennetzen J.L."/>
            <person name="Dawe R.K."/>
            <person name="Jiang J."/>
            <person name="Jiang N."/>
            <person name="Presting G.G."/>
            <person name="Wessler S.R."/>
            <person name="Aluru S."/>
            <person name="Martienssen R.A."/>
            <person name="Clifton S.W."/>
            <person name="McCombie W.R."/>
            <person name="Wing R.A."/>
            <person name="Wilson R.K."/>
        </authorList>
    </citation>
    <scope>NUCLEOTIDE SEQUENCE [LARGE SCALE GENOMIC DNA]</scope>
    <source>
        <strain evidence="2">cv. B73</strain>
    </source>
</reference>
<reference evidence="1" key="3">
    <citation type="submission" date="2021-05" db="UniProtKB">
        <authorList>
            <consortium name="EnsemblPlants"/>
        </authorList>
    </citation>
    <scope>IDENTIFICATION</scope>
    <source>
        <strain evidence="1">cv. B73</strain>
    </source>
</reference>
<evidence type="ECO:0000313" key="1">
    <source>
        <dbReference type="EnsemblPlants" id="Zm00001eb274220_P001"/>
    </source>
</evidence>
<reference evidence="1" key="2">
    <citation type="submission" date="2019-07" db="EMBL/GenBank/DDBJ databases">
        <authorList>
            <person name="Seetharam A."/>
            <person name="Woodhouse M."/>
            <person name="Cannon E."/>
        </authorList>
    </citation>
    <scope>NUCLEOTIDE SEQUENCE [LARGE SCALE GENOMIC DNA]</scope>
    <source>
        <strain evidence="1">cv. B73</strain>
    </source>
</reference>
<name>A0A804PXG3_MAIZE</name>
<dbReference type="Proteomes" id="UP000007305">
    <property type="component" value="Chromosome 6"/>
</dbReference>
<dbReference type="Gramene" id="Zm00001eb274220_T001">
    <property type="protein sequence ID" value="Zm00001eb274220_P001"/>
    <property type="gene ID" value="Zm00001eb274220"/>
</dbReference>
<protein>
    <submittedName>
        <fullName evidence="1">Uncharacterized protein</fullName>
    </submittedName>
</protein>
<evidence type="ECO:0000313" key="2">
    <source>
        <dbReference type="Proteomes" id="UP000007305"/>
    </source>
</evidence>
<dbReference type="InParanoid" id="A0A804PXG3"/>
<dbReference type="AlphaFoldDB" id="A0A804PXG3"/>